<reference evidence="1" key="1">
    <citation type="submission" date="2018-05" db="EMBL/GenBank/DDBJ databases">
        <title>Draft genome of Mucuna pruriens seed.</title>
        <authorList>
            <person name="Nnadi N.E."/>
            <person name="Vos R."/>
            <person name="Hasami M.H."/>
            <person name="Devisetty U.K."/>
            <person name="Aguiy J.C."/>
        </authorList>
    </citation>
    <scope>NUCLEOTIDE SEQUENCE [LARGE SCALE GENOMIC DNA]</scope>
    <source>
        <strain evidence="1">JCA_2017</strain>
    </source>
</reference>
<protein>
    <submittedName>
        <fullName evidence="1">Uncharacterized protein</fullName>
    </submittedName>
</protein>
<dbReference type="Proteomes" id="UP000257109">
    <property type="component" value="Unassembled WGS sequence"/>
</dbReference>
<dbReference type="EMBL" id="QJKJ01015452">
    <property type="protein sequence ID" value="RDX62516.1"/>
    <property type="molecule type" value="Genomic_DNA"/>
</dbReference>
<dbReference type="AlphaFoldDB" id="A0A371E8Z3"/>
<feature type="non-terminal residue" evidence="1">
    <location>
        <position position="1"/>
    </location>
</feature>
<keyword evidence="2" id="KW-1185">Reference proteome</keyword>
<evidence type="ECO:0000313" key="2">
    <source>
        <dbReference type="Proteomes" id="UP000257109"/>
    </source>
</evidence>
<sequence>MTRWCQLEFRTTSESALITGNLTKQLIRITFLCLSSIKYMQIHIEPKDQHKTTFTCPFGTFSYT</sequence>
<evidence type="ECO:0000313" key="1">
    <source>
        <dbReference type="EMBL" id="RDX62516.1"/>
    </source>
</evidence>
<dbReference type="Gene3D" id="3.10.10.10">
    <property type="entry name" value="HIV Type 1 Reverse Transcriptase, subunit A, domain 1"/>
    <property type="match status" value="1"/>
</dbReference>
<gene>
    <name evidence="1" type="ORF">CR513_59149</name>
</gene>
<proteinExistence type="predicted"/>
<name>A0A371E8Z3_MUCPR</name>
<accession>A0A371E8Z3</accession>
<organism evidence="1 2">
    <name type="scientific">Mucuna pruriens</name>
    <name type="common">Velvet bean</name>
    <name type="synonym">Dolichos pruriens</name>
    <dbReference type="NCBI Taxonomy" id="157652"/>
    <lineage>
        <taxon>Eukaryota</taxon>
        <taxon>Viridiplantae</taxon>
        <taxon>Streptophyta</taxon>
        <taxon>Embryophyta</taxon>
        <taxon>Tracheophyta</taxon>
        <taxon>Spermatophyta</taxon>
        <taxon>Magnoliopsida</taxon>
        <taxon>eudicotyledons</taxon>
        <taxon>Gunneridae</taxon>
        <taxon>Pentapetalae</taxon>
        <taxon>rosids</taxon>
        <taxon>fabids</taxon>
        <taxon>Fabales</taxon>
        <taxon>Fabaceae</taxon>
        <taxon>Papilionoideae</taxon>
        <taxon>50 kb inversion clade</taxon>
        <taxon>NPAAA clade</taxon>
        <taxon>indigoferoid/millettioid clade</taxon>
        <taxon>Phaseoleae</taxon>
        <taxon>Mucuna</taxon>
    </lineage>
</organism>
<comment type="caution">
    <text evidence="1">The sequence shown here is derived from an EMBL/GenBank/DDBJ whole genome shotgun (WGS) entry which is preliminary data.</text>
</comment>